<dbReference type="Pfam" id="PF00471">
    <property type="entry name" value="Ribosomal_L33"/>
    <property type="match status" value="1"/>
</dbReference>
<dbReference type="InterPro" id="IPR038584">
    <property type="entry name" value="Ribosomal_bL33_sf"/>
</dbReference>
<dbReference type="AlphaFoldDB" id="A0A1G2I649"/>
<name>A0A1G2I649_9BACT</name>
<dbReference type="InterPro" id="IPR001705">
    <property type="entry name" value="Ribosomal_bL33"/>
</dbReference>
<dbReference type="GO" id="GO:0005840">
    <property type="term" value="C:ribosome"/>
    <property type="evidence" value="ECO:0007669"/>
    <property type="project" value="UniProtKB-KW"/>
</dbReference>
<dbReference type="GO" id="GO:1990904">
    <property type="term" value="C:ribonucleoprotein complex"/>
    <property type="evidence" value="ECO:0007669"/>
    <property type="project" value="UniProtKB-KW"/>
</dbReference>
<evidence type="ECO:0000313" key="7">
    <source>
        <dbReference type="Proteomes" id="UP000176308"/>
    </source>
</evidence>
<protein>
    <recommendedName>
        <fullName evidence="4 5">Large ribosomal subunit protein bL33</fullName>
    </recommendedName>
</protein>
<dbReference type="InterPro" id="IPR011332">
    <property type="entry name" value="Ribosomal_zn-bd"/>
</dbReference>
<keyword evidence="3 5" id="KW-0687">Ribonucleoprotein</keyword>
<comment type="similarity">
    <text evidence="1 5">Belongs to the bacterial ribosomal protein bL33 family.</text>
</comment>
<evidence type="ECO:0000256" key="4">
    <source>
        <dbReference type="ARBA" id="ARBA00035176"/>
    </source>
</evidence>
<proteinExistence type="inferred from homology"/>
<evidence type="ECO:0000256" key="1">
    <source>
        <dbReference type="ARBA" id="ARBA00007596"/>
    </source>
</evidence>
<keyword evidence="2 5" id="KW-0689">Ribosomal protein</keyword>
<dbReference type="EMBL" id="MHOX01000034">
    <property type="protein sequence ID" value="OGZ70159.1"/>
    <property type="molecule type" value="Genomic_DNA"/>
</dbReference>
<dbReference type="GO" id="GO:0006412">
    <property type="term" value="P:translation"/>
    <property type="evidence" value="ECO:0007669"/>
    <property type="project" value="UniProtKB-UniRule"/>
</dbReference>
<dbReference type="GO" id="GO:0003735">
    <property type="term" value="F:structural constituent of ribosome"/>
    <property type="evidence" value="ECO:0007669"/>
    <property type="project" value="InterPro"/>
</dbReference>
<comment type="caution">
    <text evidence="6">The sequence shown here is derived from an EMBL/GenBank/DDBJ whole genome shotgun (WGS) entry which is preliminary data.</text>
</comment>
<gene>
    <name evidence="5" type="primary">rpmG</name>
    <name evidence="6" type="ORF">A2904_00160</name>
</gene>
<accession>A0A1G2I649</accession>
<dbReference type="SUPFAM" id="SSF57829">
    <property type="entry name" value="Zn-binding ribosomal proteins"/>
    <property type="match status" value="1"/>
</dbReference>
<evidence type="ECO:0000256" key="5">
    <source>
        <dbReference type="HAMAP-Rule" id="MF_00294"/>
    </source>
</evidence>
<evidence type="ECO:0000256" key="2">
    <source>
        <dbReference type="ARBA" id="ARBA00022980"/>
    </source>
</evidence>
<dbReference type="HAMAP" id="MF_00294">
    <property type="entry name" value="Ribosomal_bL33"/>
    <property type="match status" value="1"/>
</dbReference>
<dbReference type="Gene3D" id="2.20.28.120">
    <property type="entry name" value="Ribosomal protein L33"/>
    <property type="match status" value="1"/>
</dbReference>
<dbReference type="NCBIfam" id="TIGR01023">
    <property type="entry name" value="rpmG_bact"/>
    <property type="match status" value="1"/>
</dbReference>
<dbReference type="GO" id="GO:0005737">
    <property type="term" value="C:cytoplasm"/>
    <property type="evidence" value="ECO:0007669"/>
    <property type="project" value="UniProtKB-ARBA"/>
</dbReference>
<sequence>MAAKKPFLKVQCTVCKNVNYFTKKSKKAVEEKKLELSKFCKFCKKHTPHKESKKA</sequence>
<dbReference type="Proteomes" id="UP000176308">
    <property type="component" value="Unassembled WGS sequence"/>
</dbReference>
<dbReference type="NCBIfam" id="NF001764">
    <property type="entry name" value="PRK00504.1"/>
    <property type="match status" value="1"/>
</dbReference>
<reference evidence="6 7" key="1">
    <citation type="journal article" date="2016" name="Nat. Commun.">
        <title>Thousands of microbial genomes shed light on interconnected biogeochemical processes in an aquifer system.</title>
        <authorList>
            <person name="Anantharaman K."/>
            <person name="Brown C.T."/>
            <person name="Hug L.A."/>
            <person name="Sharon I."/>
            <person name="Castelle C.J."/>
            <person name="Probst A.J."/>
            <person name="Thomas B.C."/>
            <person name="Singh A."/>
            <person name="Wilkins M.J."/>
            <person name="Karaoz U."/>
            <person name="Brodie E.L."/>
            <person name="Williams K.H."/>
            <person name="Hubbard S.S."/>
            <person name="Banfield J.F."/>
        </authorList>
    </citation>
    <scope>NUCLEOTIDE SEQUENCE [LARGE SCALE GENOMIC DNA]</scope>
</reference>
<organism evidence="6 7">
    <name type="scientific">Candidatus Staskawiczbacteria bacterium RIFCSPLOWO2_01_FULL_33_9</name>
    <dbReference type="NCBI Taxonomy" id="1802211"/>
    <lineage>
        <taxon>Bacteria</taxon>
        <taxon>Candidatus Staskawicziibacteriota</taxon>
    </lineage>
</organism>
<evidence type="ECO:0000256" key="3">
    <source>
        <dbReference type="ARBA" id="ARBA00023274"/>
    </source>
</evidence>
<evidence type="ECO:0000313" key="6">
    <source>
        <dbReference type="EMBL" id="OGZ70159.1"/>
    </source>
</evidence>